<proteinExistence type="inferred from homology"/>
<dbReference type="PRINTS" id="PR00111">
    <property type="entry name" value="ABHYDROLASE"/>
</dbReference>
<dbReference type="PANTHER" id="PTHR42886">
    <property type="entry name" value="RE40534P-RELATED"/>
    <property type="match status" value="1"/>
</dbReference>
<evidence type="ECO:0000256" key="16">
    <source>
        <dbReference type="ARBA" id="ARBA00036296"/>
    </source>
</evidence>
<evidence type="ECO:0000256" key="26">
    <source>
        <dbReference type="ARBA" id="ARBA00049561"/>
    </source>
</evidence>
<comment type="catalytic activity">
    <reaction evidence="26">
        <text>1-(9Z-octadecenoyl)-sn-glycero-3-phosphate + (9Z)-octadecenoyl-CoA = 1,2-di-(9Z-octadecenoyl)-sn-glycero-3-phosphate + CoA</text>
        <dbReference type="Rhea" id="RHEA:37131"/>
        <dbReference type="ChEBI" id="CHEBI:57287"/>
        <dbReference type="ChEBI" id="CHEBI:57387"/>
        <dbReference type="ChEBI" id="CHEBI:74544"/>
        <dbReference type="ChEBI" id="CHEBI:74546"/>
    </reaction>
    <physiologicalReaction direction="left-to-right" evidence="26">
        <dbReference type="Rhea" id="RHEA:37132"/>
    </physiologicalReaction>
</comment>
<dbReference type="GO" id="GO:0052689">
    <property type="term" value="F:carboxylic ester hydrolase activity"/>
    <property type="evidence" value="ECO:0007669"/>
    <property type="project" value="TreeGrafter"/>
</dbReference>
<comment type="catalytic activity">
    <reaction evidence="24">
        <text>1-(5Z,8Z,11Z,14Z-eicosatetraenoyl)-sn-glycero-3-phosphate + (9Z)-octadecenoyl-CoA = 1-(5Z,8Z,11Z,14Z)-eicosatetraenoyl-2-(9Z)-octadecenoyl-sn-glycero-3-phosphate + CoA</text>
        <dbReference type="Rhea" id="RHEA:37455"/>
        <dbReference type="ChEBI" id="CHEBI:57287"/>
        <dbReference type="ChEBI" id="CHEBI:57387"/>
        <dbReference type="ChEBI" id="CHEBI:74938"/>
        <dbReference type="ChEBI" id="CHEBI:74941"/>
    </reaction>
    <physiologicalReaction direction="left-to-right" evidence="24">
        <dbReference type="Rhea" id="RHEA:37456"/>
    </physiologicalReaction>
</comment>
<dbReference type="GO" id="GO:0010898">
    <property type="term" value="P:positive regulation of triglyceride catabolic process"/>
    <property type="evidence" value="ECO:0007669"/>
    <property type="project" value="TreeGrafter"/>
</dbReference>
<evidence type="ECO:0000256" key="17">
    <source>
        <dbReference type="ARBA" id="ARBA00038097"/>
    </source>
</evidence>
<dbReference type="GO" id="GO:0003841">
    <property type="term" value="F:1-acylglycerol-3-phosphate O-acyltransferase activity"/>
    <property type="evidence" value="ECO:0007669"/>
    <property type="project" value="UniProtKB-EC"/>
</dbReference>
<dbReference type="GO" id="GO:0005811">
    <property type="term" value="C:lipid droplet"/>
    <property type="evidence" value="ECO:0007669"/>
    <property type="project" value="UniProtKB-SubCell"/>
</dbReference>
<evidence type="ECO:0000256" key="14">
    <source>
        <dbReference type="ARBA" id="ARBA00023264"/>
    </source>
</evidence>
<dbReference type="STRING" id="75743.A0A401NYT4"/>
<dbReference type="Pfam" id="PF00561">
    <property type="entry name" value="Abhydrolase_1"/>
    <property type="match status" value="1"/>
</dbReference>
<evidence type="ECO:0000256" key="23">
    <source>
        <dbReference type="ARBA" id="ARBA00047849"/>
    </source>
</evidence>
<evidence type="ECO:0000256" key="7">
    <source>
        <dbReference type="ARBA" id="ARBA00022516"/>
    </source>
</evidence>
<evidence type="ECO:0000256" key="1">
    <source>
        <dbReference type="ARBA" id="ARBA00000300"/>
    </source>
</evidence>
<keyword evidence="15" id="KW-0012">Acyltransferase</keyword>
<dbReference type="GO" id="GO:0006654">
    <property type="term" value="P:phosphatidic acid biosynthetic process"/>
    <property type="evidence" value="ECO:0007669"/>
    <property type="project" value="TreeGrafter"/>
</dbReference>
<evidence type="ECO:0000256" key="13">
    <source>
        <dbReference type="ARBA" id="ARBA00023209"/>
    </source>
</evidence>
<evidence type="ECO:0000256" key="15">
    <source>
        <dbReference type="ARBA" id="ARBA00023315"/>
    </source>
</evidence>
<sequence length="411" mass="46250">MITYLTFQEEKLITIQGLELSKVNLLKKKISITYPSSILKELGRHEQKENHSCPAWSPELLASSHIEDRSFSPWSYRLGWLLSWLPTWCPTSLSLLKDAENKMLQGVRSKFTKEYVSLPSGNEIWTLTFSQDTHNKTPLVLIHGFGGGVGLWTLNFDALSLQRTVYAFDLVGFGQSSRPHFSTDSVLAETQFVESIEEWRATVGMEKMILLGHNLGAYLAASYTIQCPQRVKHLILVEPWGFPERLNHTEQERPMPIWIKALGAILSPFNPLAGLRLAGPFGPVLVQRLRPDFKQKFSSVCEDENTVTEYIYHCNAQTPSGEVAFKNMTIPNGWAKQPMLLRINQIREDISITAIYGARSCIDGYSGKQIKALRPKSSVNIIAIRGAGHYVYADQAEDFNQSVLGICSTVD</sequence>
<evidence type="ECO:0000256" key="3">
    <source>
        <dbReference type="ARBA" id="ARBA00004496"/>
    </source>
</evidence>
<evidence type="ECO:0000256" key="21">
    <source>
        <dbReference type="ARBA" id="ARBA00047525"/>
    </source>
</evidence>
<dbReference type="GO" id="GO:0006631">
    <property type="term" value="P:fatty acid metabolic process"/>
    <property type="evidence" value="ECO:0007669"/>
    <property type="project" value="UniProtKB-KW"/>
</dbReference>
<reference evidence="28 29" key="1">
    <citation type="journal article" date="2018" name="Nat. Ecol. Evol.">
        <title>Shark genomes provide insights into elasmobranch evolution and the origin of vertebrates.</title>
        <authorList>
            <person name="Hara Y"/>
            <person name="Yamaguchi K"/>
            <person name="Onimaru K"/>
            <person name="Kadota M"/>
            <person name="Koyanagi M"/>
            <person name="Keeley SD"/>
            <person name="Tatsumi K"/>
            <person name="Tanaka K"/>
            <person name="Motone F"/>
            <person name="Kageyama Y"/>
            <person name="Nozu R"/>
            <person name="Adachi N"/>
            <person name="Nishimura O"/>
            <person name="Nakagawa R"/>
            <person name="Tanegashima C"/>
            <person name="Kiyatake I"/>
            <person name="Matsumoto R"/>
            <person name="Murakumo K"/>
            <person name="Nishida K"/>
            <person name="Terakita A"/>
            <person name="Kuratani S"/>
            <person name="Sato K"/>
            <person name="Hyodo S Kuraku.S."/>
        </authorList>
    </citation>
    <scope>NUCLEOTIDE SEQUENCE [LARGE SCALE GENOMIC DNA]</scope>
</reference>
<comment type="catalytic activity">
    <reaction evidence="25">
        <text>1-(9Z-octadecenoyl)-sn-glycero-3-phosphate + (5Z,8Z,11Z,14Z)-eicosatetraenoyl-CoA = 1-(9Z)-octadecenoyl-2-(5Z,8Z,11Z,14Z)-eicosatetraenoyl-sn-glycero-3-phosphate + CoA</text>
        <dbReference type="Rhea" id="RHEA:37443"/>
        <dbReference type="ChEBI" id="CHEBI:57287"/>
        <dbReference type="ChEBI" id="CHEBI:57368"/>
        <dbReference type="ChEBI" id="CHEBI:74544"/>
        <dbReference type="ChEBI" id="CHEBI:74928"/>
    </reaction>
    <physiologicalReaction direction="left-to-right" evidence="25">
        <dbReference type="Rhea" id="RHEA:37444"/>
    </physiologicalReaction>
</comment>
<keyword evidence="13" id="KW-0594">Phospholipid biosynthesis</keyword>
<comment type="caution">
    <text evidence="28">The sequence shown here is derived from an EMBL/GenBank/DDBJ whole genome shotgun (WGS) entry which is preliminary data.</text>
</comment>
<name>A0A401NYT4_SCYTO</name>
<comment type="catalytic activity">
    <reaction evidence="23">
        <text>eicosanoyl-CoA + 1-(9Z-octadecenoyl)-sn-glycero-3-phosphate = 1-(9Z)-octadecenoyl-2-eicosanoyl-sn-glycero-3-phosphate + CoA</text>
        <dbReference type="Rhea" id="RHEA:37451"/>
        <dbReference type="ChEBI" id="CHEBI:57287"/>
        <dbReference type="ChEBI" id="CHEBI:57380"/>
        <dbReference type="ChEBI" id="CHEBI:74544"/>
        <dbReference type="ChEBI" id="CHEBI:74937"/>
    </reaction>
    <physiologicalReaction direction="left-to-right" evidence="23">
        <dbReference type="Rhea" id="RHEA:37452"/>
    </physiologicalReaction>
</comment>
<evidence type="ECO:0000256" key="11">
    <source>
        <dbReference type="ARBA" id="ARBA00022832"/>
    </source>
</evidence>
<evidence type="ECO:0000256" key="8">
    <source>
        <dbReference type="ARBA" id="ARBA00022677"/>
    </source>
</evidence>
<dbReference type="GO" id="GO:0030154">
    <property type="term" value="P:cell differentiation"/>
    <property type="evidence" value="ECO:0007669"/>
    <property type="project" value="UniProtKB-KW"/>
</dbReference>
<keyword evidence="10" id="KW-0221">Differentiation</keyword>
<protein>
    <recommendedName>
        <fullName evidence="18">1-acylglycerol-3-phosphate O-acyltransferase ABHD5</fullName>
        <ecNumber evidence="5">2.3.1.51</ecNumber>
    </recommendedName>
    <alternativeName>
        <fullName evidence="19">Abhydrolase domain-containing protein 5</fullName>
    </alternativeName>
</protein>
<dbReference type="SUPFAM" id="SSF53474">
    <property type="entry name" value="alpha/beta-Hydrolases"/>
    <property type="match status" value="1"/>
</dbReference>
<evidence type="ECO:0000256" key="2">
    <source>
        <dbReference type="ARBA" id="ARBA00000816"/>
    </source>
</evidence>
<feature type="domain" description="AB hydrolase-1" evidence="27">
    <location>
        <begin position="138"/>
        <end position="258"/>
    </location>
</feature>
<dbReference type="InterPro" id="IPR000073">
    <property type="entry name" value="AB_hydrolase_1"/>
</dbReference>
<dbReference type="OrthoDB" id="7457040at2759"/>
<evidence type="ECO:0000256" key="6">
    <source>
        <dbReference type="ARBA" id="ARBA00022490"/>
    </source>
</evidence>
<evidence type="ECO:0000256" key="9">
    <source>
        <dbReference type="ARBA" id="ARBA00022679"/>
    </source>
</evidence>
<evidence type="ECO:0000256" key="20">
    <source>
        <dbReference type="ARBA" id="ARBA00045357"/>
    </source>
</evidence>
<evidence type="ECO:0000256" key="22">
    <source>
        <dbReference type="ARBA" id="ARBA00047543"/>
    </source>
</evidence>
<comment type="catalytic activity">
    <reaction evidence="1">
        <text>a 1-acyl-sn-glycero-3-phosphate + an acyl-CoA = a 1,2-diacyl-sn-glycero-3-phosphate + CoA</text>
        <dbReference type="Rhea" id="RHEA:19709"/>
        <dbReference type="ChEBI" id="CHEBI:57287"/>
        <dbReference type="ChEBI" id="CHEBI:57970"/>
        <dbReference type="ChEBI" id="CHEBI:58342"/>
        <dbReference type="ChEBI" id="CHEBI:58608"/>
        <dbReference type="EC" id="2.3.1.51"/>
    </reaction>
    <physiologicalReaction direction="left-to-right" evidence="1">
        <dbReference type="Rhea" id="RHEA:19710"/>
    </physiologicalReaction>
</comment>
<dbReference type="GO" id="GO:0005739">
    <property type="term" value="C:mitochondrion"/>
    <property type="evidence" value="ECO:0007669"/>
    <property type="project" value="TreeGrafter"/>
</dbReference>
<dbReference type="GO" id="GO:0055088">
    <property type="term" value="P:lipid homeostasis"/>
    <property type="evidence" value="ECO:0007669"/>
    <property type="project" value="TreeGrafter"/>
</dbReference>
<comment type="catalytic activity">
    <reaction evidence="16">
        <text>1-(9Z-octadecenoyl)-sn-glycero-3-phosphate + octadecanoyl-CoA = 1-(9Z-octadecenoyl)-2-octadecanoyl-sn-glycero-3-phosphate + CoA</text>
        <dbReference type="Rhea" id="RHEA:37147"/>
        <dbReference type="ChEBI" id="CHEBI:57287"/>
        <dbReference type="ChEBI" id="CHEBI:57394"/>
        <dbReference type="ChEBI" id="CHEBI:74544"/>
        <dbReference type="ChEBI" id="CHEBI:74552"/>
    </reaction>
    <physiologicalReaction direction="left-to-right" evidence="16">
        <dbReference type="Rhea" id="RHEA:37148"/>
    </physiologicalReaction>
</comment>
<keyword evidence="14" id="KW-1208">Phospholipid metabolism</keyword>
<keyword evidence="11" id="KW-0276">Fatty acid metabolism</keyword>
<organism evidence="28 29">
    <name type="scientific">Scyliorhinus torazame</name>
    <name type="common">Cloudy catshark</name>
    <name type="synonym">Catulus torazame</name>
    <dbReference type="NCBI Taxonomy" id="75743"/>
    <lineage>
        <taxon>Eukaryota</taxon>
        <taxon>Metazoa</taxon>
        <taxon>Chordata</taxon>
        <taxon>Craniata</taxon>
        <taxon>Vertebrata</taxon>
        <taxon>Chondrichthyes</taxon>
        <taxon>Elasmobranchii</taxon>
        <taxon>Galeomorphii</taxon>
        <taxon>Galeoidea</taxon>
        <taxon>Carcharhiniformes</taxon>
        <taxon>Scyliorhinidae</taxon>
        <taxon>Scyliorhinus</taxon>
    </lineage>
</organism>
<keyword evidence="6" id="KW-0963">Cytoplasm</keyword>
<dbReference type="EC" id="2.3.1.51" evidence="5"/>
<comment type="catalytic activity">
    <reaction evidence="21">
        <text>1-hexadecanoyl-sn-glycero-3-phosphate + (9Z)-octadecenoyl-CoA = 1-hexadecanoyl-2-(9Z-octadecenoyl)-sn-glycero-3-phosphate + CoA</text>
        <dbReference type="Rhea" id="RHEA:33187"/>
        <dbReference type="ChEBI" id="CHEBI:57287"/>
        <dbReference type="ChEBI" id="CHEBI:57387"/>
        <dbReference type="ChEBI" id="CHEBI:57518"/>
        <dbReference type="ChEBI" id="CHEBI:64839"/>
    </reaction>
    <physiologicalReaction direction="left-to-right" evidence="21">
        <dbReference type="Rhea" id="RHEA:33188"/>
    </physiologicalReaction>
</comment>
<dbReference type="AlphaFoldDB" id="A0A401NYT4"/>
<evidence type="ECO:0000256" key="19">
    <source>
        <dbReference type="ARBA" id="ARBA00042413"/>
    </source>
</evidence>
<evidence type="ECO:0000256" key="4">
    <source>
        <dbReference type="ARBA" id="ARBA00004502"/>
    </source>
</evidence>
<evidence type="ECO:0000256" key="25">
    <source>
        <dbReference type="ARBA" id="ARBA00048770"/>
    </source>
</evidence>
<keyword evidence="7" id="KW-0444">Lipid biosynthesis</keyword>
<keyword evidence="9" id="KW-0808">Transferase</keyword>
<evidence type="ECO:0000256" key="10">
    <source>
        <dbReference type="ARBA" id="ARBA00022782"/>
    </source>
</evidence>
<comment type="subcellular location">
    <subcellularLocation>
        <location evidence="3">Cytoplasm</location>
    </subcellularLocation>
    <subcellularLocation>
        <location evidence="4">Lipid droplet</location>
    </subcellularLocation>
</comment>
<dbReference type="Gene3D" id="3.40.50.1820">
    <property type="entry name" value="alpha/beta hydrolase"/>
    <property type="match status" value="1"/>
</dbReference>
<dbReference type="InterPro" id="IPR029058">
    <property type="entry name" value="AB_hydrolase_fold"/>
</dbReference>
<comment type="similarity">
    <text evidence="17">Belongs to the peptidase S33 family. ABHD4/ABHD5 subfamily.</text>
</comment>
<evidence type="ECO:0000256" key="24">
    <source>
        <dbReference type="ARBA" id="ARBA00048632"/>
    </source>
</evidence>
<dbReference type="FunFam" id="3.40.50.1820:FF:000019">
    <property type="entry name" value="1-acylglycerol-3-phosphate O-acyltransferase ABHD5"/>
    <property type="match status" value="1"/>
</dbReference>
<gene>
    <name evidence="28" type="ORF">scyTo_0000532</name>
</gene>
<keyword evidence="12" id="KW-0443">Lipid metabolism</keyword>
<evidence type="ECO:0000259" key="27">
    <source>
        <dbReference type="Pfam" id="PF00561"/>
    </source>
</evidence>
<comment type="catalytic activity">
    <reaction evidence="22">
        <text>1-octadecanoyl-sn-glycero-3-phosphate + (9Z)-octadecenoyl-CoA = 1-octadecanoyl-2-(9Z-octadecenoyl)-sn-glycero-3-phosphate + CoA</text>
        <dbReference type="Rhea" id="RHEA:37163"/>
        <dbReference type="ChEBI" id="CHEBI:57287"/>
        <dbReference type="ChEBI" id="CHEBI:57387"/>
        <dbReference type="ChEBI" id="CHEBI:74560"/>
        <dbReference type="ChEBI" id="CHEBI:74565"/>
    </reaction>
    <physiologicalReaction direction="left-to-right" evidence="22">
        <dbReference type="Rhea" id="RHEA:37164"/>
    </physiologicalReaction>
</comment>
<dbReference type="OMA" id="DTTIRWC"/>
<comment type="function">
    <text evidence="20">Coenzyme A-dependent lysophosphatidic acid acyltransferase that catalyzes the transfer of an acyl group on a lysophosphatidic acid. Functions preferentially with 1-oleoyl-lysophosphatidic acid followed by 1-palmitoyl-lysophosphatidic acid, 1-stearoyl-lysophosphatidic acid and 1-arachidonoyl-lysophosphatidic acid as lipid acceptor. Functions preferentially with arachidonoyl-CoA followed by oleoyl-CoA as acyl group donors. Functions in phosphatidic acid biosynthesis. May regulate the cellular storage of triacylglycerol through activation of the phospholipase PNPLA2. Involved in keratinocyte differentiation. Regulates lipid droplet fusion.</text>
</comment>
<comment type="catalytic activity">
    <reaction evidence="2">
        <text>1-(9Z-octadecenoyl)-sn-glycero-3-phosphate + hexadecanoyl-CoA = 1-(9Z)-octadecenoyl-2-hexadecanoyl-sn-glycero-3-phosphate + CoA</text>
        <dbReference type="Rhea" id="RHEA:37143"/>
        <dbReference type="ChEBI" id="CHEBI:57287"/>
        <dbReference type="ChEBI" id="CHEBI:57379"/>
        <dbReference type="ChEBI" id="CHEBI:74544"/>
        <dbReference type="ChEBI" id="CHEBI:74551"/>
    </reaction>
    <physiologicalReaction direction="left-to-right" evidence="2">
        <dbReference type="Rhea" id="RHEA:37144"/>
    </physiologicalReaction>
</comment>
<dbReference type="EMBL" id="BFAA01000096">
    <property type="protein sequence ID" value="GCB66015.1"/>
    <property type="molecule type" value="Genomic_DNA"/>
</dbReference>
<dbReference type="GO" id="GO:0010891">
    <property type="term" value="P:negative regulation of triglyceride storage"/>
    <property type="evidence" value="ECO:0007669"/>
    <property type="project" value="TreeGrafter"/>
</dbReference>
<accession>A0A401NYT4</accession>
<evidence type="ECO:0000256" key="5">
    <source>
        <dbReference type="ARBA" id="ARBA00013211"/>
    </source>
</evidence>
<evidence type="ECO:0000256" key="12">
    <source>
        <dbReference type="ARBA" id="ARBA00023098"/>
    </source>
</evidence>
<evidence type="ECO:0000313" key="29">
    <source>
        <dbReference type="Proteomes" id="UP000288216"/>
    </source>
</evidence>
<evidence type="ECO:0000256" key="18">
    <source>
        <dbReference type="ARBA" id="ARBA00040731"/>
    </source>
</evidence>
<keyword evidence="8" id="KW-0551">Lipid droplet</keyword>
<dbReference type="Proteomes" id="UP000288216">
    <property type="component" value="Unassembled WGS sequence"/>
</dbReference>
<dbReference type="PANTHER" id="PTHR42886:SF34">
    <property type="entry name" value="1-ACYLGLYCEROL-3-PHOSPHATE O-ACYLTRANSFERASE ABHD5"/>
    <property type="match status" value="1"/>
</dbReference>
<evidence type="ECO:0000313" key="28">
    <source>
        <dbReference type="EMBL" id="GCB66015.1"/>
    </source>
</evidence>
<keyword evidence="29" id="KW-1185">Reference proteome</keyword>